<evidence type="ECO:0000256" key="6">
    <source>
        <dbReference type="ARBA" id="ARBA00022485"/>
    </source>
</evidence>
<proteinExistence type="inferred from homology"/>
<evidence type="ECO:0000256" key="5">
    <source>
        <dbReference type="ARBA" id="ARBA00022023"/>
    </source>
</evidence>
<gene>
    <name evidence="16" type="primary">mutY</name>
    <name evidence="16" type="ORF">DYU11_01365</name>
</gene>
<protein>
    <recommendedName>
        <fullName evidence="5 14">Adenine DNA glycosylase</fullName>
        <ecNumber evidence="4 14">3.2.2.31</ecNumber>
    </recommendedName>
</protein>
<comment type="catalytic activity">
    <reaction evidence="1 14">
        <text>Hydrolyzes free adenine bases from 7,8-dihydro-8-oxoguanine:adenine mismatched double-stranded DNA, leaving an apurinic site.</text>
        <dbReference type="EC" id="3.2.2.31"/>
    </reaction>
</comment>
<dbReference type="GO" id="GO:0051539">
    <property type="term" value="F:4 iron, 4 sulfur cluster binding"/>
    <property type="evidence" value="ECO:0007669"/>
    <property type="project" value="UniProtKB-UniRule"/>
</dbReference>
<dbReference type="GO" id="GO:0000701">
    <property type="term" value="F:purine-specific mismatch base pair DNA N-glycosylase activity"/>
    <property type="evidence" value="ECO:0007669"/>
    <property type="project" value="UniProtKB-EC"/>
</dbReference>
<keyword evidence="11" id="KW-0411">Iron-sulfur</keyword>
<comment type="function">
    <text evidence="2">Adenine glycosylase active on G-A mispairs. MutY also corrects error-prone DNA synthesis past GO lesions which are due to the oxidatively damaged form of guanine: 7,8-dihydro-8-oxoguanine (8-oxo-dGTP).</text>
</comment>
<dbReference type="PANTHER" id="PTHR42944">
    <property type="entry name" value="ADENINE DNA GLYCOSYLASE"/>
    <property type="match status" value="1"/>
</dbReference>
<keyword evidence="7" id="KW-0479">Metal-binding</keyword>
<evidence type="ECO:0000256" key="8">
    <source>
        <dbReference type="ARBA" id="ARBA00022763"/>
    </source>
</evidence>
<dbReference type="GO" id="GO:0006284">
    <property type="term" value="P:base-excision repair"/>
    <property type="evidence" value="ECO:0007669"/>
    <property type="project" value="UniProtKB-UniRule"/>
</dbReference>
<dbReference type="InterPro" id="IPR023170">
    <property type="entry name" value="HhH_base_excis_C"/>
</dbReference>
<sequence length="363" mass="41562">MDWLSDSNPSVKPGFAYTLERWYEHHKRDLPWRHTTDPYRIWLSEIILQQTRVVQGRPYYERFLAAYPTVSDMARADERDVLRLWQGLGYYSRARNLHQTARYVTTQLNGKFPETYDDLLKMKGIGSYTAAAVASFAFGERVPVVDGNVYRVLARVFGITEDITTTKAKKTFAGLAAELIQSADNPATYNQAIMEFGAIQCTPVAPDCLLCPLQQQCNAYLTGRQQLLPVKRKKAPVRERYFTYIVFRQDEKLAMRERTAQDIWQNLYEFLLIEDEEPAVPLARLVLPESAAELLQNGVPTGPPVELMQLLSHQRVRAWFYEIEVPDHLNSPLPTGLQWYSAAEIGGLPKPVLITNYLQRSLG</sequence>
<dbReference type="SUPFAM" id="SSF48150">
    <property type="entry name" value="DNA-glycosylase"/>
    <property type="match status" value="1"/>
</dbReference>
<dbReference type="Pfam" id="PF14815">
    <property type="entry name" value="NUDIX_4"/>
    <property type="match status" value="1"/>
</dbReference>
<dbReference type="InterPro" id="IPR005760">
    <property type="entry name" value="A/G_AdeGlyc_MutY"/>
</dbReference>
<dbReference type="EC" id="3.2.2.31" evidence="4 14"/>
<keyword evidence="8 14" id="KW-0227">DNA damage</keyword>
<comment type="caution">
    <text evidence="16">The sequence shown here is derived from an EMBL/GenBank/DDBJ whole genome shotgun (WGS) entry which is preliminary data.</text>
</comment>
<comment type="similarity">
    <text evidence="3 14">Belongs to the Nth/MutY family.</text>
</comment>
<evidence type="ECO:0000256" key="13">
    <source>
        <dbReference type="ARBA" id="ARBA00023295"/>
    </source>
</evidence>
<dbReference type="Gene3D" id="3.90.79.10">
    <property type="entry name" value="Nucleoside Triphosphate Pyrophosphohydrolase"/>
    <property type="match status" value="1"/>
</dbReference>
<dbReference type="InterPro" id="IPR029119">
    <property type="entry name" value="MutY_C"/>
</dbReference>
<evidence type="ECO:0000256" key="1">
    <source>
        <dbReference type="ARBA" id="ARBA00000843"/>
    </source>
</evidence>
<keyword evidence="9" id="KW-0378">Hydrolase</keyword>
<dbReference type="GO" id="GO:0046872">
    <property type="term" value="F:metal ion binding"/>
    <property type="evidence" value="ECO:0007669"/>
    <property type="project" value="UniProtKB-UniRule"/>
</dbReference>
<dbReference type="NCBIfam" id="TIGR01084">
    <property type="entry name" value="mutY"/>
    <property type="match status" value="1"/>
</dbReference>
<keyword evidence="13 14" id="KW-0326">Glycosidase</keyword>
<dbReference type="InterPro" id="IPR015797">
    <property type="entry name" value="NUDIX_hydrolase-like_dom_sf"/>
</dbReference>
<dbReference type="GO" id="GO:0006298">
    <property type="term" value="P:mismatch repair"/>
    <property type="evidence" value="ECO:0007669"/>
    <property type="project" value="TreeGrafter"/>
</dbReference>
<feature type="domain" description="HhH-GPD" evidence="15">
    <location>
        <begin position="47"/>
        <end position="199"/>
    </location>
</feature>
<evidence type="ECO:0000256" key="7">
    <source>
        <dbReference type="ARBA" id="ARBA00022723"/>
    </source>
</evidence>
<comment type="cofactor">
    <cofactor evidence="14">
        <name>[4Fe-4S] cluster</name>
        <dbReference type="ChEBI" id="CHEBI:49883"/>
    </cofactor>
    <text evidence="14">Binds 1 [4Fe-4S] cluster.</text>
</comment>
<dbReference type="CDD" id="cd03431">
    <property type="entry name" value="NUDIX_DNA_Glycosylase_C-MutY"/>
    <property type="match status" value="1"/>
</dbReference>
<evidence type="ECO:0000259" key="15">
    <source>
        <dbReference type="SMART" id="SM00478"/>
    </source>
</evidence>
<keyword evidence="12" id="KW-0234">DNA repair</keyword>
<dbReference type="EMBL" id="QXED01000001">
    <property type="protein sequence ID" value="RIV26995.1"/>
    <property type="molecule type" value="Genomic_DNA"/>
</dbReference>
<evidence type="ECO:0000256" key="10">
    <source>
        <dbReference type="ARBA" id="ARBA00023004"/>
    </source>
</evidence>
<dbReference type="AlphaFoldDB" id="A0A418MHV0"/>
<dbReference type="Gene3D" id="1.10.340.30">
    <property type="entry name" value="Hypothetical protein, domain 2"/>
    <property type="match status" value="1"/>
</dbReference>
<dbReference type="FunFam" id="1.10.340.30:FF:000002">
    <property type="entry name" value="Adenine DNA glycosylase"/>
    <property type="match status" value="1"/>
</dbReference>
<keyword evidence="6" id="KW-0004">4Fe-4S</keyword>
<dbReference type="InterPro" id="IPR011257">
    <property type="entry name" value="DNA_glycosylase"/>
</dbReference>
<name>A0A418MHV0_9BACT</name>
<evidence type="ECO:0000313" key="16">
    <source>
        <dbReference type="EMBL" id="RIV26995.1"/>
    </source>
</evidence>
<evidence type="ECO:0000256" key="3">
    <source>
        <dbReference type="ARBA" id="ARBA00008343"/>
    </source>
</evidence>
<evidence type="ECO:0000256" key="12">
    <source>
        <dbReference type="ARBA" id="ARBA00023204"/>
    </source>
</evidence>
<evidence type="ECO:0000256" key="11">
    <source>
        <dbReference type="ARBA" id="ARBA00023014"/>
    </source>
</evidence>
<reference evidence="16 17" key="1">
    <citation type="submission" date="2018-08" db="EMBL/GenBank/DDBJ databases">
        <title>Fibrisoma montanum sp. nov., isolated from Danxia mountain soil.</title>
        <authorList>
            <person name="Huang Y."/>
        </authorList>
    </citation>
    <scope>NUCLEOTIDE SEQUENCE [LARGE SCALE GENOMIC DNA]</scope>
    <source>
        <strain evidence="16 17">HYT19</strain>
    </source>
</reference>
<keyword evidence="17" id="KW-1185">Reference proteome</keyword>
<dbReference type="InterPro" id="IPR044298">
    <property type="entry name" value="MIG/MutY"/>
</dbReference>
<dbReference type="RefSeq" id="WP_119665849.1">
    <property type="nucleotide sequence ID" value="NZ_QXED01000001.1"/>
</dbReference>
<dbReference type="SMART" id="SM00478">
    <property type="entry name" value="ENDO3c"/>
    <property type="match status" value="1"/>
</dbReference>
<dbReference type="OrthoDB" id="9802365at2"/>
<dbReference type="GO" id="GO:0032357">
    <property type="term" value="F:oxidized purine DNA binding"/>
    <property type="evidence" value="ECO:0007669"/>
    <property type="project" value="TreeGrafter"/>
</dbReference>
<evidence type="ECO:0000313" key="17">
    <source>
        <dbReference type="Proteomes" id="UP000283523"/>
    </source>
</evidence>
<dbReference type="SUPFAM" id="SSF55811">
    <property type="entry name" value="Nudix"/>
    <property type="match status" value="1"/>
</dbReference>
<dbReference type="InterPro" id="IPR003265">
    <property type="entry name" value="HhH-GPD_domain"/>
</dbReference>
<accession>A0A418MHV0</accession>
<organism evidence="16 17">
    <name type="scientific">Fibrisoma montanum</name>
    <dbReference type="NCBI Taxonomy" id="2305895"/>
    <lineage>
        <taxon>Bacteria</taxon>
        <taxon>Pseudomonadati</taxon>
        <taxon>Bacteroidota</taxon>
        <taxon>Cytophagia</taxon>
        <taxon>Cytophagales</taxon>
        <taxon>Spirosomataceae</taxon>
        <taxon>Fibrisoma</taxon>
    </lineage>
</organism>
<dbReference type="GO" id="GO:0035485">
    <property type="term" value="F:adenine/guanine mispair binding"/>
    <property type="evidence" value="ECO:0007669"/>
    <property type="project" value="TreeGrafter"/>
</dbReference>
<dbReference type="CDD" id="cd00056">
    <property type="entry name" value="ENDO3c"/>
    <property type="match status" value="1"/>
</dbReference>
<dbReference type="Pfam" id="PF00730">
    <property type="entry name" value="HhH-GPD"/>
    <property type="match status" value="1"/>
</dbReference>
<dbReference type="Proteomes" id="UP000283523">
    <property type="component" value="Unassembled WGS sequence"/>
</dbReference>
<keyword evidence="10 14" id="KW-0408">Iron</keyword>
<evidence type="ECO:0000256" key="4">
    <source>
        <dbReference type="ARBA" id="ARBA00012045"/>
    </source>
</evidence>
<dbReference type="Gene3D" id="1.10.1670.10">
    <property type="entry name" value="Helix-hairpin-Helix base-excision DNA repair enzymes (C-terminal)"/>
    <property type="match status" value="1"/>
</dbReference>
<dbReference type="GO" id="GO:0034039">
    <property type="term" value="F:8-oxo-7,8-dihydroguanine DNA N-glycosylase activity"/>
    <property type="evidence" value="ECO:0007669"/>
    <property type="project" value="TreeGrafter"/>
</dbReference>
<evidence type="ECO:0000256" key="9">
    <source>
        <dbReference type="ARBA" id="ARBA00022801"/>
    </source>
</evidence>
<dbReference type="PANTHER" id="PTHR42944:SF1">
    <property type="entry name" value="ADENINE DNA GLYCOSYLASE"/>
    <property type="match status" value="1"/>
</dbReference>
<evidence type="ECO:0000256" key="14">
    <source>
        <dbReference type="RuleBase" id="RU365096"/>
    </source>
</evidence>
<evidence type="ECO:0000256" key="2">
    <source>
        <dbReference type="ARBA" id="ARBA00002933"/>
    </source>
</evidence>